<name>A0A1D3JFR3_PLAOA</name>
<evidence type="ECO:0000256" key="2">
    <source>
        <dbReference type="SAM" id="Phobius"/>
    </source>
</evidence>
<dbReference type="VEuPathDB" id="PlasmoDB:PocGH01_00228000"/>
<keyword evidence="2" id="KW-0472">Membrane</keyword>
<dbReference type="OrthoDB" id="388250at2759"/>
<organism evidence="3 4">
    <name type="scientific">Plasmodium ovale</name>
    <name type="common">malaria parasite P. ovale</name>
    <dbReference type="NCBI Taxonomy" id="36330"/>
    <lineage>
        <taxon>Eukaryota</taxon>
        <taxon>Sar</taxon>
        <taxon>Alveolata</taxon>
        <taxon>Apicomplexa</taxon>
        <taxon>Aconoidasida</taxon>
        <taxon>Haemosporida</taxon>
        <taxon>Plasmodiidae</taxon>
        <taxon>Plasmodium</taxon>
        <taxon>Plasmodium (Plasmodium)</taxon>
    </lineage>
</organism>
<dbReference type="Pfam" id="PF05795">
    <property type="entry name" value="Plasmodium_Vir"/>
    <property type="match status" value="1"/>
</dbReference>
<keyword evidence="2" id="KW-1133">Transmembrane helix</keyword>
<gene>
    <name evidence="3" type="primary">PocGH01_00228000</name>
    <name evidence="3" type="ORF">POCGH01_00228000</name>
</gene>
<protein>
    <submittedName>
        <fullName evidence="3">PIR protein</fullName>
    </submittedName>
</protein>
<keyword evidence="4" id="KW-1185">Reference proteome</keyword>
<dbReference type="InterPro" id="IPR008780">
    <property type="entry name" value="Plasmodium_Vir"/>
</dbReference>
<evidence type="ECO:0000256" key="1">
    <source>
        <dbReference type="SAM" id="MobiDB-lite"/>
    </source>
</evidence>
<accession>A0A1D3JFR3</accession>
<evidence type="ECO:0000313" key="4">
    <source>
        <dbReference type="Proteomes" id="UP000242942"/>
    </source>
</evidence>
<proteinExistence type="predicted"/>
<dbReference type="AlphaFoldDB" id="A0A1D3JFR3"/>
<dbReference type="EMBL" id="FLRI01000572">
    <property type="protein sequence ID" value="SBT84798.1"/>
    <property type="molecule type" value="Genomic_DNA"/>
</dbReference>
<feature type="region of interest" description="Disordered" evidence="1">
    <location>
        <begin position="302"/>
        <end position="324"/>
    </location>
</feature>
<evidence type="ECO:0000313" key="3">
    <source>
        <dbReference type="EMBL" id="SBT84798.1"/>
    </source>
</evidence>
<keyword evidence="2" id="KW-0812">Transmembrane</keyword>
<dbReference type="VEuPathDB" id="PlasmoDB:POWCR01_000196800"/>
<feature type="compositionally biased region" description="Polar residues" evidence="1">
    <location>
        <begin position="309"/>
        <end position="324"/>
    </location>
</feature>
<dbReference type="Proteomes" id="UP000242942">
    <property type="component" value="Unassembled WGS sequence"/>
</dbReference>
<sequence length="324" mass="37861">MTIDSKHENYETLNVYLFYYNTLNKKDDPTSEISDIFFKTHFSNGIDNPSNFIKNCKILNHYITRSISSQCHGSNVCFEITNYWLNDQVRSDSDEINTAHLDKYKEFMEKYDKLKSYVKKIYYINKELFNKKKVLYELYNKYDKLLAIEPSADSDCVHLATVVDDYNSIIDQYTPKYNTDFSVALTDFRNQVQEKAEEYKILCGRKIPEFKSFLEKPFTSAQETGGLYQSTGHIGEFPSNPSENLASTFTITFFGTSIGVFLTLILFYKMTLFGYSLRNKKNNNIIMPNNLDEEIYELPAYTSDENDRNSQYSTYNVTYQSSEN</sequence>
<reference evidence="3 4" key="1">
    <citation type="submission" date="2016-06" db="EMBL/GenBank/DDBJ databases">
        <authorList>
            <consortium name="Pathogen Informatics"/>
        </authorList>
    </citation>
    <scope>NUCLEOTIDE SEQUENCE [LARGE SCALE GENOMIC DNA]</scope>
    <source>
        <strain evidence="3">PocGH01</strain>
    </source>
</reference>
<feature type="transmembrane region" description="Helical" evidence="2">
    <location>
        <begin position="245"/>
        <end position="268"/>
    </location>
</feature>